<dbReference type="InterPro" id="IPR039272">
    <property type="entry name" value="CLEC16A/TT9"/>
</dbReference>
<name>A0A9W7FZS4_9STRA</name>
<dbReference type="PANTHER" id="PTHR21481">
    <property type="entry name" value="PROTEIN CLEC16A"/>
    <property type="match status" value="1"/>
</dbReference>
<evidence type="ECO:0000259" key="3">
    <source>
        <dbReference type="Pfam" id="PF09758"/>
    </source>
</evidence>
<dbReference type="PANTHER" id="PTHR21481:SF0">
    <property type="entry name" value="PROTEIN CLEC16A"/>
    <property type="match status" value="1"/>
</dbReference>
<reference evidence="5" key="1">
    <citation type="journal article" date="2023" name="Commun. Biol.">
        <title>Genome analysis of Parmales, the sister group of diatoms, reveals the evolutionary specialization of diatoms from phago-mixotrophs to photoautotrophs.</title>
        <authorList>
            <person name="Ban H."/>
            <person name="Sato S."/>
            <person name="Yoshikawa S."/>
            <person name="Yamada K."/>
            <person name="Nakamura Y."/>
            <person name="Ichinomiya M."/>
            <person name="Sato N."/>
            <person name="Blanc-Mathieu R."/>
            <person name="Endo H."/>
            <person name="Kuwata A."/>
            <person name="Ogata H."/>
        </authorList>
    </citation>
    <scope>NUCLEOTIDE SEQUENCE [LARGE SCALE GENOMIC DNA]</scope>
</reference>
<evidence type="ECO:0000313" key="4">
    <source>
        <dbReference type="EMBL" id="GMI24917.1"/>
    </source>
</evidence>
<evidence type="ECO:0000256" key="2">
    <source>
        <dbReference type="SAM" id="MobiDB-lite"/>
    </source>
</evidence>
<dbReference type="EMBL" id="BRYA01000597">
    <property type="protein sequence ID" value="GMI24917.1"/>
    <property type="molecule type" value="Genomic_DNA"/>
</dbReference>
<evidence type="ECO:0000256" key="1">
    <source>
        <dbReference type="ARBA" id="ARBA00023006"/>
    </source>
</evidence>
<feature type="region of interest" description="Disordered" evidence="2">
    <location>
        <begin position="518"/>
        <end position="556"/>
    </location>
</feature>
<dbReference type="InterPro" id="IPR019155">
    <property type="entry name" value="CLEC16A/TT9_N"/>
</dbReference>
<proteinExistence type="predicted"/>
<gene>
    <name evidence="4" type="ORF">TrCOL_g4105</name>
</gene>
<dbReference type="GO" id="GO:1901096">
    <property type="term" value="P:regulation of autophagosome maturation"/>
    <property type="evidence" value="ECO:0007669"/>
    <property type="project" value="TreeGrafter"/>
</dbReference>
<dbReference type="GO" id="GO:0007034">
    <property type="term" value="P:vacuolar transport"/>
    <property type="evidence" value="ECO:0007669"/>
    <property type="project" value="TreeGrafter"/>
</dbReference>
<organism evidence="4 5">
    <name type="scientific">Triparma columacea</name>
    <dbReference type="NCBI Taxonomy" id="722753"/>
    <lineage>
        <taxon>Eukaryota</taxon>
        <taxon>Sar</taxon>
        <taxon>Stramenopiles</taxon>
        <taxon>Ochrophyta</taxon>
        <taxon>Bolidophyceae</taxon>
        <taxon>Parmales</taxon>
        <taxon>Triparmaceae</taxon>
        <taxon>Triparma</taxon>
    </lineage>
</organism>
<feature type="region of interest" description="Disordered" evidence="2">
    <location>
        <begin position="392"/>
        <end position="427"/>
    </location>
</feature>
<evidence type="ECO:0000313" key="5">
    <source>
        <dbReference type="Proteomes" id="UP001165065"/>
    </source>
</evidence>
<dbReference type="Proteomes" id="UP001165065">
    <property type="component" value="Unassembled WGS sequence"/>
</dbReference>
<feature type="compositionally biased region" description="Pro residues" evidence="2">
    <location>
        <begin position="540"/>
        <end position="552"/>
    </location>
</feature>
<comment type="caution">
    <text evidence="4">The sequence shown here is derived from an EMBL/GenBank/DDBJ whole genome shotgun (WGS) entry which is preliminary data.</text>
</comment>
<feature type="region of interest" description="Disordered" evidence="2">
    <location>
        <begin position="1"/>
        <end position="24"/>
    </location>
</feature>
<keyword evidence="5" id="KW-1185">Reference proteome</keyword>
<dbReference type="GO" id="GO:0006914">
    <property type="term" value="P:autophagy"/>
    <property type="evidence" value="ECO:0007669"/>
    <property type="project" value="UniProtKB-KW"/>
</dbReference>
<keyword evidence="1" id="KW-0072">Autophagy</keyword>
<dbReference type="GO" id="GO:0016197">
    <property type="term" value="P:endosomal transport"/>
    <property type="evidence" value="ECO:0007669"/>
    <property type="project" value="TreeGrafter"/>
</dbReference>
<sequence>MQETTKNAPQSPPSPPPLSDSQTSSPILLLKRHLSLLYELRVTYSKLITNVEQLQSQASRIASKTKKPDPSDPSTSSTSPSHSSKSNNSPVDSSSYPNPSREPDTRYVSVPISAEQTDDLIEVLRRLSELVVYGDKYDNKTRAVITSQDAPSSSSSGGHDAETAEFQGLFDYFCEKNCLALLVDLITGRAITPPGQDSYPATVYLPPGSVAVQVIQTISLLVSNVKENTSLFYILSNNYINEVIEFEPWKGYGASREGGEGREEEEIMAGYVSLMKSLAVRADEMTVPFLVVTSSSPDGSSSTTSFPLYESAVRLLDGRNYRARSRDDFVVVTAFTVCLNVLKLCAGNDRVERGDRVRIAEVVGRGGNRDGIVGWVIEGLVEGEMEVRREMEERVGDISKTEADKKSSDSPGRKSKPGFGNRGNATSSSVGKLMEACLTLSDLLACGLTSLNEQVIESVLAGWVYPMVLEPLMHCFTVDEGGKRGSGMLGVEGFLLDGLKDIIEEVENEEGGVVMKSLFVDEEDDPKGGGEESLTNNSPPTTPSTTNPPPLSPSSRWLNLSPARASLVGLVCIFTNVTNSSFLRLIACAVMHERSPDTTTKRRSVDSQDGVEVKEGDKVEGGGVYRGKVKVDDGKGGVRVDIDTPKGVTRKGISKGYLFGRDAKENEGGGGSAFATDKPVSPSLKNASNGSASGDVCNAVHGSKTPMASNPGRPDECVFILAPLLASIVDGDLTSTKPNPYRRVILSSLRRGSTTEMETGLRKAAACVLSAIMGNMDGGSKAGGYSSGYRPVLEVCGIVPRKRKKGIENAMKALTDDLTGDHEGAGLFGDDAPTEKGDGRRRVTPKKELFESVEYIRDAPSLSPPLSPVTSENAPAGQLITSPVTTPLNLPPPPTSTPSTPTTLDLSVSTTIASLCSSLISSPHTTSSGLKYMLYNPLAAHALMKVVEGDEVSLSIAIEGVKELGGRIARYVTQSMVVDEGGIWRAFKGVAGDKGRVWNKGVEGVGGGEEVWGGIMKPWVSVGGEGEGAGGDDDILRVAVETMLKVGEVWGWCMGMEEGSFNEPVEGIVKRGADNVEGGGRKEGDVKILELQGMTALPCVVNLTEEEVGVFKLNDEAIVRDKEGKVWSSVFLVVYESEGGGTNIMIASPEKGGEGKVMVEIQDIVWCEVRREGKKVFIDGQVPVTLGGEQNGVVVVHSETEEDAEQVKALVEEKVVQAGTVKGTKLRKAIEKLYF</sequence>
<accession>A0A9W7FZS4</accession>
<dbReference type="AlphaFoldDB" id="A0A9W7FZS4"/>
<dbReference type="GO" id="GO:0005770">
    <property type="term" value="C:late endosome"/>
    <property type="evidence" value="ECO:0007669"/>
    <property type="project" value="TreeGrafter"/>
</dbReference>
<dbReference type="GO" id="GO:0005794">
    <property type="term" value="C:Golgi apparatus"/>
    <property type="evidence" value="ECO:0007669"/>
    <property type="project" value="TreeGrafter"/>
</dbReference>
<feature type="compositionally biased region" description="Low complexity" evidence="2">
    <location>
        <begin position="72"/>
        <end position="99"/>
    </location>
</feature>
<protein>
    <recommendedName>
        <fullName evidence="3">FPL domain-containing protein</fullName>
    </recommendedName>
</protein>
<feature type="compositionally biased region" description="Basic and acidic residues" evidence="2">
    <location>
        <begin position="392"/>
        <end position="412"/>
    </location>
</feature>
<dbReference type="OrthoDB" id="294052at2759"/>
<feature type="region of interest" description="Disordered" evidence="2">
    <location>
        <begin position="668"/>
        <end position="691"/>
    </location>
</feature>
<dbReference type="Pfam" id="PF09758">
    <property type="entry name" value="FPL"/>
    <property type="match status" value="1"/>
</dbReference>
<feature type="region of interest" description="Disordered" evidence="2">
    <location>
        <begin position="59"/>
        <end position="111"/>
    </location>
</feature>
<feature type="region of interest" description="Disordered" evidence="2">
    <location>
        <begin position="822"/>
        <end position="841"/>
    </location>
</feature>
<feature type="domain" description="FPL" evidence="3">
    <location>
        <begin position="167"/>
        <end position="321"/>
    </location>
</feature>